<dbReference type="EMBL" id="JYFN01000001">
    <property type="protein sequence ID" value="KJE25508.1"/>
    <property type="molecule type" value="Genomic_DNA"/>
</dbReference>
<dbReference type="Proteomes" id="UP000032545">
    <property type="component" value="Unassembled WGS sequence"/>
</dbReference>
<accession>A0A0D8BMR5</accession>
<evidence type="ECO:0000313" key="1">
    <source>
        <dbReference type="EMBL" id="KJE25508.1"/>
    </source>
</evidence>
<sequence length="66" mass="7025">MIPRSGKYHSFRLIHLGDTLVTVDPDRLPARLAAAGFDRTGIAMAAGSFRFQGTRPPVDSTVAPSG</sequence>
<reference evidence="1 2" key="2">
    <citation type="journal article" date="2016" name="Genome Announc.">
        <title>Permanent Draft Genome Sequences for Two Variants of Frankia sp. Strain CpI1, the First Frankia Strain Isolated from Root Nodules of Comptonia peregrina.</title>
        <authorList>
            <person name="Oshone R."/>
            <person name="Hurst S.G.IV."/>
            <person name="Abebe-Akele F."/>
            <person name="Simpson S."/>
            <person name="Morris K."/>
            <person name="Thomas W.K."/>
            <person name="Tisa L.S."/>
        </authorList>
    </citation>
    <scope>NUCLEOTIDE SEQUENCE [LARGE SCALE GENOMIC DNA]</scope>
    <source>
        <strain evidence="2">CpI1-S</strain>
    </source>
</reference>
<proteinExistence type="predicted"/>
<dbReference type="RefSeq" id="WP_199865292.1">
    <property type="nucleotide sequence ID" value="NZ_JYFN01000001.1"/>
</dbReference>
<keyword evidence="2" id="KW-1185">Reference proteome</keyword>
<evidence type="ECO:0000313" key="2">
    <source>
        <dbReference type="Proteomes" id="UP000032545"/>
    </source>
</evidence>
<reference evidence="2" key="1">
    <citation type="submission" date="2015-02" db="EMBL/GenBank/DDBJ databases">
        <title>Draft Genome of Frankia sp. CpI1-S.</title>
        <authorList>
            <person name="Oshone R.T."/>
            <person name="Ngom M."/>
            <person name="Ghodhbane-Gtari F."/>
            <person name="Gtari M."/>
            <person name="Morris K."/>
            <person name="Thomas K."/>
            <person name="Sen A."/>
            <person name="Tisa L.S."/>
        </authorList>
    </citation>
    <scope>NUCLEOTIDE SEQUENCE [LARGE SCALE GENOMIC DNA]</scope>
    <source>
        <strain evidence="2">CpI1-S</strain>
    </source>
</reference>
<dbReference type="AlphaFoldDB" id="A0A0D8BMR5"/>
<organism evidence="1 2">
    <name type="scientific">Frankia torreyi</name>
    <dbReference type="NCBI Taxonomy" id="1856"/>
    <lineage>
        <taxon>Bacteria</taxon>
        <taxon>Bacillati</taxon>
        <taxon>Actinomycetota</taxon>
        <taxon>Actinomycetes</taxon>
        <taxon>Frankiales</taxon>
        <taxon>Frankiaceae</taxon>
        <taxon>Frankia</taxon>
    </lineage>
</organism>
<protein>
    <submittedName>
        <fullName evidence="1">Uncharacterized protein</fullName>
    </submittedName>
</protein>
<name>A0A0D8BMR5_9ACTN</name>
<gene>
    <name evidence="1" type="ORF">FF36_00124</name>
</gene>
<comment type="caution">
    <text evidence="1">The sequence shown here is derived from an EMBL/GenBank/DDBJ whole genome shotgun (WGS) entry which is preliminary data.</text>
</comment>
<dbReference type="PATRIC" id="fig|1502723.3.peg.140"/>